<dbReference type="AlphaFoldDB" id="A0A3R7GY08"/>
<reference evidence="1 2" key="1">
    <citation type="submission" date="2016-07" db="EMBL/GenBank/DDBJ databases">
        <title>Genome analysis of Burkholderia fungorum ES3-20.</title>
        <authorList>
            <person name="Xu D."/>
            <person name="Yao R."/>
            <person name="Zheng S."/>
        </authorList>
    </citation>
    <scope>NUCLEOTIDE SEQUENCE [LARGE SCALE GENOMIC DNA]</scope>
    <source>
        <strain evidence="1 2">ES3-20</strain>
    </source>
</reference>
<name>A0A3R7GY08_9BURK</name>
<protein>
    <submittedName>
        <fullName evidence="1">Uncharacterized protein</fullName>
    </submittedName>
</protein>
<comment type="caution">
    <text evidence="1">The sequence shown here is derived from an EMBL/GenBank/DDBJ whole genome shotgun (WGS) entry which is preliminary data.</text>
</comment>
<dbReference type="EMBL" id="MCAS01000001">
    <property type="protein sequence ID" value="RKF50881.1"/>
    <property type="molecule type" value="Genomic_DNA"/>
</dbReference>
<accession>A0A3R7GY08</accession>
<dbReference type="OrthoDB" id="8602280at2"/>
<evidence type="ECO:0000313" key="1">
    <source>
        <dbReference type="EMBL" id="RKF50881.1"/>
    </source>
</evidence>
<sequence>MSFHTQVWVHPFDGEALAISSVQNEITKSLDERALSHDVLKNLFEACGSALPASSPTLFFLDSWSVADLFGEVARCLPHASFGVKGVGEETRDVWVREYADGAATFEAGPFHE</sequence>
<dbReference type="RefSeq" id="WP_120342509.1">
    <property type="nucleotide sequence ID" value="NZ_MCAS01000001.1"/>
</dbReference>
<proteinExistence type="predicted"/>
<dbReference type="Proteomes" id="UP000283709">
    <property type="component" value="Unassembled WGS sequence"/>
</dbReference>
<organism evidence="1 2">
    <name type="scientific">Paraburkholderia fungorum</name>
    <dbReference type="NCBI Taxonomy" id="134537"/>
    <lineage>
        <taxon>Bacteria</taxon>
        <taxon>Pseudomonadati</taxon>
        <taxon>Pseudomonadota</taxon>
        <taxon>Betaproteobacteria</taxon>
        <taxon>Burkholderiales</taxon>
        <taxon>Burkholderiaceae</taxon>
        <taxon>Paraburkholderia</taxon>
    </lineage>
</organism>
<evidence type="ECO:0000313" key="2">
    <source>
        <dbReference type="Proteomes" id="UP000283709"/>
    </source>
</evidence>
<gene>
    <name evidence="1" type="ORF">BCY88_01535</name>
</gene>